<dbReference type="EMBL" id="NGKA01000010">
    <property type="protein sequence ID" value="RSU11587.1"/>
    <property type="molecule type" value="Genomic_DNA"/>
</dbReference>
<sequence>MNEKNIQKIIDDIQEVYFMAQKTFNSAFSADALLKTATAVVLEDRKNKELQAIVSSKEQSITVCIDGKAIAAEVNHLIDKASRRNQRLQGSR</sequence>
<dbReference type="RefSeq" id="WP_126809210.1">
    <property type="nucleotide sequence ID" value="NZ_NGKA01000010.1"/>
</dbReference>
<evidence type="ECO:0000313" key="1">
    <source>
        <dbReference type="EMBL" id="RSU11587.1"/>
    </source>
</evidence>
<dbReference type="Proteomes" id="UP000287605">
    <property type="component" value="Unassembled WGS sequence"/>
</dbReference>
<protein>
    <submittedName>
        <fullName evidence="1">Uncharacterized protein</fullName>
    </submittedName>
</protein>
<keyword evidence="2" id="KW-1185">Reference proteome</keyword>
<accession>A0A430AU54</accession>
<comment type="caution">
    <text evidence="1">The sequence shown here is derived from an EMBL/GenBank/DDBJ whole genome shotgun (WGS) entry which is preliminary data.</text>
</comment>
<dbReference type="AlphaFoldDB" id="A0A430AU54"/>
<gene>
    <name evidence="1" type="ORF">CBF29_07875</name>
</gene>
<proteinExistence type="predicted"/>
<name>A0A430AU54_9ENTE</name>
<reference evidence="1 2" key="1">
    <citation type="submission" date="2017-05" db="EMBL/GenBank/DDBJ databases">
        <title>Vagococcus spp. assemblies.</title>
        <authorList>
            <person name="Gulvik C.A."/>
        </authorList>
    </citation>
    <scope>NUCLEOTIDE SEQUENCE [LARGE SCALE GENOMIC DNA]</scope>
    <source>
        <strain evidence="1 2">CCUG 51432</strain>
    </source>
</reference>
<organism evidence="1 2">
    <name type="scientific">Vagococcus elongatus</name>
    <dbReference type="NCBI Taxonomy" id="180344"/>
    <lineage>
        <taxon>Bacteria</taxon>
        <taxon>Bacillati</taxon>
        <taxon>Bacillota</taxon>
        <taxon>Bacilli</taxon>
        <taxon>Lactobacillales</taxon>
        <taxon>Enterococcaceae</taxon>
        <taxon>Vagococcus</taxon>
    </lineage>
</organism>
<evidence type="ECO:0000313" key="2">
    <source>
        <dbReference type="Proteomes" id="UP000287605"/>
    </source>
</evidence>